<gene>
    <name evidence="3" type="ORF">CP523_13850</name>
    <name evidence="4" type="ORF">NH397_06245</name>
</gene>
<dbReference type="EMBL" id="CP099799">
    <property type="protein sequence ID" value="USS02020.1"/>
    <property type="molecule type" value="Genomic_DNA"/>
</dbReference>
<sequence length="325" mass="36783">MKIAVRGGHNFLAKGASVLIDETVEDRKVKDFVIEGLRGLGHEVLDVTPPDMDSDSDLVYGVSKANDWNADIFISIHFNKAYDSYNGKIGTETWVYSKNDNYNDEEYAQKIVNSIGNLGFKNRGVKEKKDLYELKATKMPSIIVEVCFVEATEDVALYRKLGQNKIAEAIVLGITGKNIEQPVQLAIGMRVALDEPNHITIDSNKLKVRGWALNHTKLEILIDNVSYGTVETGQKREDVYKAYPQYNNHFSGYEKTLEFTELEKGQHKCTVRATDNNKIIEVTKTFTASKSISNDNKVLKKDNEILRKENKELKEKMSKIKNIVE</sequence>
<feature type="coiled-coil region" evidence="1">
    <location>
        <begin position="296"/>
        <end position="323"/>
    </location>
</feature>
<keyword evidence="6" id="KW-1185">Reference proteome</keyword>
<dbReference type="PANTHER" id="PTHR30404">
    <property type="entry name" value="N-ACETYLMURAMOYL-L-ALANINE AMIDASE"/>
    <property type="match status" value="1"/>
</dbReference>
<dbReference type="InterPro" id="IPR002508">
    <property type="entry name" value="MurNAc-LAA_cat"/>
</dbReference>
<dbReference type="Proteomes" id="UP000280586">
    <property type="component" value="Chromosome"/>
</dbReference>
<dbReference type="GeneID" id="303561766"/>
<dbReference type="OrthoDB" id="5344211at2"/>
<dbReference type="GO" id="GO:0030288">
    <property type="term" value="C:outer membrane-bounded periplasmic space"/>
    <property type="evidence" value="ECO:0007669"/>
    <property type="project" value="TreeGrafter"/>
</dbReference>
<accession>A0A9N7JMP9</accession>
<organism evidence="3 5">
    <name type="scientific">Clostridium septicum</name>
    <dbReference type="NCBI Taxonomy" id="1504"/>
    <lineage>
        <taxon>Bacteria</taxon>
        <taxon>Bacillati</taxon>
        <taxon>Bacillota</taxon>
        <taxon>Clostridia</taxon>
        <taxon>Eubacteriales</taxon>
        <taxon>Clostridiaceae</taxon>
        <taxon>Clostridium</taxon>
    </lineage>
</organism>
<feature type="domain" description="MurNAc-LAA" evidence="2">
    <location>
        <begin position="62"/>
        <end position="175"/>
    </location>
</feature>
<dbReference type="Pfam" id="PF01520">
    <property type="entry name" value="Amidase_3"/>
    <property type="match status" value="1"/>
</dbReference>
<evidence type="ECO:0000256" key="1">
    <source>
        <dbReference type="SAM" id="Coils"/>
    </source>
</evidence>
<dbReference type="KEGG" id="csep:CP523_13850"/>
<reference evidence="4" key="2">
    <citation type="submission" date="2022-06" db="EMBL/GenBank/DDBJ databases">
        <authorList>
            <person name="Holder M.E."/>
            <person name="Ajami N.J."/>
            <person name="Petrosino J.F."/>
        </authorList>
    </citation>
    <scope>NUCLEOTIDE SEQUENCE</scope>
    <source>
        <strain evidence="4">RMA 8861</strain>
    </source>
</reference>
<dbReference type="GO" id="GO:0009253">
    <property type="term" value="P:peptidoglycan catabolic process"/>
    <property type="evidence" value="ECO:0007669"/>
    <property type="project" value="InterPro"/>
</dbReference>
<dbReference type="Proteomes" id="UP001055437">
    <property type="component" value="Chromosome"/>
</dbReference>
<evidence type="ECO:0000313" key="4">
    <source>
        <dbReference type="EMBL" id="USS02020.1"/>
    </source>
</evidence>
<dbReference type="InterPro" id="IPR050695">
    <property type="entry name" value="N-acetylmuramoyl_amidase_3"/>
</dbReference>
<evidence type="ECO:0000259" key="2">
    <source>
        <dbReference type="SMART" id="SM00646"/>
    </source>
</evidence>
<reference evidence="3 5" key="1">
    <citation type="submission" date="2017-09" db="EMBL/GenBank/DDBJ databases">
        <authorList>
            <person name="Thomas P."/>
            <person name="Seyboldt C."/>
        </authorList>
    </citation>
    <scope>NUCLEOTIDE SEQUENCE [LARGE SCALE GENOMIC DNA]</scope>
    <source>
        <strain evidence="3 5">DSM 7534</strain>
    </source>
</reference>
<proteinExistence type="predicted"/>
<dbReference type="RefSeq" id="WP_083089517.1">
    <property type="nucleotide sequence ID" value="NZ_CABMIZ010000023.1"/>
</dbReference>
<protein>
    <submittedName>
        <fullName evidence="3">N-acetylmuramoyl-L-alanine amidase</fullName>
    </submittedName>
</protein>
<dbReference type="GO" id="GO:0008745">
    <property type="term" value="F:N-acetylmuramoyl-L-alanine amidase activity"/>
    <property type="evidence" value="ECO:0007669"/>
    <property type="project" value="InterPro"/>
</dbReference>
<keyword evidence="1" id="KW-0175">Coiled coil</keyword>
<name>A0A9N7JMP9_CLOSE</name>
<evidence type="ECO:0000313" key="6">
    <source>
        <dbReference type="Proteomes" id="UP001055437"/>
    </source>
</evidence>
<dbReference type="SUPFAM" id="SSF53187">
    <property type="entry name" value="Zn-dependent exopeptidases"/>
    <property type="match status" value="1"/>
</dbReference>
<evidence type="ECO:0000313" key="3">
    <source>
        <dbReference type="EMBL" id="AYE35423.1"/>
    </source>
</evidence>
<dbReference type="EMBL" id="CP023671">
    <property type="protein sequence ID" value="AYE35423.1"/>
    <property type="molecule type" value="Genomic_DNA"/>
</dbReference>
<dbReference type="PANTHER" id="PTHR30404:SF8">
    <property type="entry name" value="AUTOLYSIN PH-RELATED"/>
    <property type="match status" value="1"/>
</dbReference>
<dbReference type="Gene3D" id="3.40.630.40">
    <property type="entry name" value="Zn-dependent exopeptidases"/>
    <property type="match status" value="1"/>
</dbReference>
<dbReference type="CDD" id="cd02696">
    <property type="entry name" value="MurNAc-LAA"/>
    <property type="match status" value="1"/>
</dbReference>
<evidence type="ECO:0000313" key="5">
    <source>
        <dbReference type="Proteomes" id="UP000280586"/>
    </source>
</evidence>
<dbReference type="SMART" id="SM00646">
    <property type="entry name" value="Ami_3"/>
    <property type="match status" value="1"/>
</dbReference>
<dbReference type="AlphaFoldDB" id="A0A9N7JMP9"/>